<keyword evidence="12" id="KW-1185">Reference proteome</keyword>
<keyword evidence="7" id="KW-0234">DNA repair</keyword>
<evidence type="ECO:0000256" key="5">
    <source>
        <dbReference type="ARBA" id="ARBA00022840"/>
    </source>
</evidence>
<dbReference type="InterPro" id="IPR010285">
    <property type="entry name" value="DNA_helicase_pif1-like_DEAD"/>
</dbReference>
<feature type="domain" description="DNA helicase Pif1-like 2B" evidence="10">
    <location>
        <begin position="331"/>
        <end position="365"/>
    </location>
</feature>
<dbReference type="GO" id="GO:0003678">
    <property type="term" value="F:DNA helicase activity"/>
    <property type="evidence" value="ECO:0007669"/>
    <property type="project" value="InterPro"/>
</dbReference>
<dbReference type="GO" id="GO:0006281">
    <property type="term" value="P:DNA repair"/>
    <property type="evidence" value="ECO:0007669"/>
    <property type="project" value="InterPro"/>
</dbReference>
<evidence type="ECO:0000256" key="7">
    <source>
        <dbReference type="ARBA" id="ARBA00023204"/>
    </source>
</evidence>
<gene>
    <name evidence="11" type="ORF">JN11_02091</name>
</gene>
<evidence type="ECO:0000256" key="1">
    <source>
        <dbReference type="ARBA" id="ARBA00022741"/>
    </source>
</evidence>
<sequence length="489" mass="55798">MWIILLIIFIIVISNMFSKSGSKSTTKAITKYPTIYPVTKKAPTNYSIPSKKKFIGKNKLPEGLIITDEFNKAFDLMENSTKCAYITGKAGTGKSTLLTYFRQKTRKNVIVLAPTGIAAIQVEGSTIHSFFRFAPQLLEKKHISKDYARQDLFNKVNMIIIDEISMVRADLLDGIDYALRINRNNNTPFGGVQMVFFGDLYQLPPVVVGKDLTQYFEEHFGGIYFFNAKVFREINLEYIELQKIFRQKDSDFKDILNSIREAKVSALELLVLNKRYIPYYINDTKNVSLTLTTTNNIADDVNRNQMNSLQSKEYIYNATISGKFDKASYPTEPYLSLKKGAQIMMLKNDSQKRWVNGSLGIIQDLSSSNILIKIDNVTYTIEKATWEVIEYEYNKEENKIEAIVTGSFTQYPLKPAWAMTIHKSQGQTFDNVIIDLGNGAFAHGQTYVALSRCTSLEGIVLKSQIRYQDIILDSKVANFIKEKKQYFIN</sequence>
<feature type="domain" description="DNA helicase Pif1-like DEAD-box helicase" evidence="9">
    <location>
        <begin position="75"/>
        <end position="263"/>
    </location>
</feature>
<dbReference type="Pfam" id="PF21530">
    <property type="entry name" value="Pif1_2B_dom"/>
    <property type="match status" value="1"/>
</dbReference>
<organism evidence="11 12">
    <name type="scientific">Mucilaginibacter frigoritolerans</name>
    <dbReference type="NCBI Taxonomy" id="652788"/>
    <lineage>
        <taxon>Bacteria</taxon>
        <taxon>Pseudomonadati</taxon>
        <taxon>Bacteroidota</taxon>
        <taxon>Sphingobacteriia</taxon>
        <taxon>Sphingobacteriales</taxon>
        <taxon>Sphingobacteriaceae</taxon>
        <taxon>Mucilaginibacter</taxon>
    </lineage>
</organism>
<evidence type="ECO:0000256" key="6">
    <source>
        <dbReference type="ARBA" id="ARBA00023125"/>
    </source>
</evidence>
<evidence type="ECO:0000256" key="4">
    <source>
        <dbReference type="ARBA" id="ARBA00022806"/>
    </source>
</evidence>
<dbReference type="FunFam" id="3.40.50.300:FF:001498">
    <property type="entry name" value="ATP-dependent DNA helicase"/>
    <property type="match status" value="1"/>
</dbReference>
<reference evidence="11 12" key="1">
    <citation type="submission" date="2019-07" db="EMBL/GenBank/DDBJ databases">
        <title>Genomic Encyclopedia of Archaeal and Bacterial Type Strains, Phase II (KMG-II): from individual species to whole genera.</title>
        <authorList>
            <person name="Goeker M."/>
        </authorList>
    </citation>
    <scope>NUCLEOTIDE SEQUENCE [LARGE SCALE GENOMIC DNA]</scope>
    <source>
        <strain evidence="11 12">ATCC BAA-1854</strain>
    </source>
</reference>
<keyword evidence="5" id="KW-0067">ATP-binding</keyword>
<evidence type="ECO:0000256" key="3">
    <source>
        <dbReference type="ARBA" id="ARBA00022801"/>
    </source>
</evidence>
<dbReference type="InterPro" id="IPR027417">
    <property type="entry name" value="P-loop_NTPase"/>
</dbReference>
<protein>
    <submittedName>
        <fullName evidence="11">UvrD-like helicase family protein</fullName>
    </submittedName>
</protein>
<dbReference type="SUPFAM" id="SSF52540">
    <property type="entry name" value="P-loop containing nucleoside triphosphate hydrolases"/>
    <property type="match status" value="2"/>
</dbReference>
<dbReference type="InterPro" id="IPR049163">
    <property type="entry name" value="Pif1-like_2B_dom"/>
</dbReference>
<evidence type="ECO:0000313" key="11">
    <source>
        <dbReference type="EMBL" id="TWJ00831.1"/>
    </source>
</evidence>
<dbReference type="EMBL" id="VLLI01000005">
    <property type="protein sequence ID" value="TWJ00831.1"/>
    <property type="molecule type" value="Genomic_DNA"/>
</dbReference>
<dbReference type="OrthoDB" id="9763659at2"/>
<dbReference type="Gene3D" id="3.40.50.300">
    <property type="entry name" value="P-loop containing nucleotide triphosphate hydrolases"/>
    <property type="match status" value="2"/>
</dbReference>
<evidence type="ECO:0000259" key="10">
    <source>
        <dbReference type="Pfam" id="PF21530"/>
    </source>
</evidence>
<dbReference type="Proteomes" id="UP000317010">
    <property type="component" value="Unassembled WGS sequence"/>
</dbReference>
<keyword evidence="4 11" id="KW-0347">Helicase</keyword>
<accession>A0A562U6N9</accession>
<evidence type="ECO:0000313" key="12">
    <source>
        <dbReference type="Proteomes" id="UP000317010"/>
    </source>
</evidence>
<keyword evidence="8" id="KW-0413">Isomerase</keyword>
<dbReference type="PANTHER" id="PTHR47642">
    <property type="entry name" value="ATP-DEPENDENT DNA HELICASE"/>
    <property type="match status" value="1"/>
</dbReference>
<dbReference type="PANTHER" id="PTHR47642:SF5">
    <property type="entry name" value="ATP-DEPENDENT DNA HELICASE"/>
    <property type="match status" value="1"/>
</dbReference>
<dbReference type="AlphaFoldDB" id="A0A562U6N9"/>
<keyword evidence="6" id="KW-0238">DNA-binding</keyword>
<dbReference type="GO" id="GO:0000723">
    <property type="term" value="P:telomere maintenance"/>
    <property type="evidence" value="ECO:0007669"/>
    <property type="project" value="InterPro"/>
</dbReference>
<dbReference type="InterPro" id="IPR051055">
    <property type="entry name" value="PIF1_helicase"/>
</dbReference>
<comment type="caution">
    <text evidence="11">The sequence shown here is derived from an EMBL/GenBank/DDBJ whole genome shotgun (WGS) entry which is preliminary data.</text>
</comment>
<keyword evidence="2" id="KW-0227">DNA damage</keyword>
<evidence type="ECO:0000256" key="2">
    <source>
        <dbReference type="ARBA" id="ARBA00022763"/>
    </source>
</evidence>
<name>A0A562U6N9_9SPHI</name>
<dbReference type="Pfam" id="PF05970">
    <property type="entry name" value="PIF1"/>
    <property type="match status" value="1"/>
</dbReference>
<dbReference type="RefSeq" id="WP_144912253.1">
    <property type="nucleotide sequence ID" value="NZ_VLLI01000005.1"/>
</dbReference>
<evidence type="ECO:0000259" key="9">
    <source>
        <dbReference type="Pfam" id="PF05970"/>
    </source>
</evidence>
<proteinExistence type="predicted"/>
<keyword evidence="1" id="KW-0547">Nucleotide-binding</keyword>
<evidence type="ECO:0000256" key="8">
    <source>
        <dbReference type="ARBA" id="ARBA00023235"/>
    </source>
</evidence>
<keyword evidence="3" id="KW-0378">Hydrolase</keyword>
<dbReference type="CDD" id="cd18809">
    <property type="entry name" value="SF1_C_RecD"/>
    <property type="match status" value="1"/>
</dbReference>